<evidence type="ECO:0000313" key="2">
    <source>
        <dbReference type="Proteomes" id="UP000076858"/>
    </source>
</evidence>
<sequence length="67" mass="7563">MPLSMEWEEGAHNDPTEKTNAEKQKHLLIFFAVSITAPPHCTFCCSPSDSFLKKKRDASESAIIIKR</sequence>
<protein>
    <submittedName>
        <fullName evidence="1">Uncharacterized protein</fullName>
    </submittedName>
</protein>
<comment type="caution">
    <text evidence="1">The sequence shown here is derived from an EMBL/GenBank/DDBJ whole genome shotgun (WGS) entry which is preliminary data.</text>
</comment>
<keyword evidence="2" id="KW-1185">Reference proteome</keyword>
<name>A0A164N9K9_9CRUS</name>
<organism evidence="1 2">
    <name type="scientific">Daphnia magna</name>
    <dbReference type="NCBI Taxonomy" id="35525"/>
    <lineage>
        <taxon>Eukaryota</taxon>
        <taxon>Metazoa</taxon>
        <taxon>Ecdysozoa</taxon>
        <taxon>Arthropoda</taxon>
        <taxon>Crustacea</taxon>
        <taxon>Branchiopoda</taxon>
        <taxon>Diplostraca</taxon>
        <taxon>Cladocera</taxon>
        <taxon>Anomopoda</taxon>
        <taxon>Daphniidae</taxon>
        <taxon>Daphnia</taxon>
    </lineage>
</organism>
<dbReference type="AlphaFoldDB" id="A0A164N9K9"/>
<reference evidence="1 2" key="1">
    <citation type="submission" date="2016-03" db="EMBL/GenBank/DDBJ databases">
        <title>EvidentialGene: Evidence-directed Construction of Genes on Genomes.</title>
        <authorList>
            <person name="Gilbert D.G."/>
            <person name="Choi J.-H."/>
            <person name="Mockaitis K."/>
            <person name="Colbourne J."/>
            <person name="Pfrender M."/>
        </authorList>
    </citation>
    <scope>NUCLEOTIDE SEQUENCE [LARGE SCALE GENOMIC DNA]</scope>
    <source>
        <strain evidence="1 2">Xinb3</strain>
        <tissue evidence="1">Complete organism</tissue>
    </source>
</reference>
<accession>A0A164N9K9</accession>
<proteinExistence type="predicted"/>
<dbReference type="EMBL" id="LRGB01002864">
    <property type="protein sequence ID" value="KZS05759.1"/>
    <property type="molecule type" value="Genomic_DNA"/>
</dbReference>
<gene>
    <name evidence="1" type="ORF">APZ42_031003</name>
</gene>
<evidence type="ECO:0000313" key="1">
    <source>
        <dbReference type="EMBL" id="KZS05759.1"/>
    </source>
</evidence>
<dbReference type="Proteomes" id="UP000076858">
    <property type="component" value="Unassembled WGS sequence"/>
</dbReference>